<protein>
    <submittedName>
        <fullName evidence="2">Uncharacterized protein</fullName>
    </submittedName>
</protein>
<reference evidence="2" key="1">
    <citation type="journal article" date="2020" name="Stud. Mycol.">
        <title>101 Dothideomycetes genomes: a test case for predicting lifestyles and emergence of pathogens.</title>
        <authorList>
            <person name="Haridas S."/>
            <person name="Albert R."/>
            <person name="Binder M."/>
            <person name="Bloem J."/>
            <person name="Labutti K."/>
            <person name="Salamov A."/>
            <person name="Andreopoulos B."/>
            <person name="Baker S."/>
            <person name="Barry K."/>
            <person name="Bills G."/>
            <person name="Bluhm B."/>
            <person name="Cannon C."/>
            <person name="Castanera R."/>
            <person name="Culley D."/>
            <person name="Daum C."/>
            <person name="Ezra D."/>
            <person name="Gonzalez J."/>
            <person name="Henrissat B."/>
            <person name="Kuo A."/>
            <person name="Liang C."/>
            <person name="Lipzen A."/>
            <person name="Lutzoni F."/>
            <person name="Magnuson J."/>
            <person name="Mondo S."/>
            <person name="Nolan M."/>
            <person name="Ohm R."/>
            <person name="Pangilinan J."/>
            <person name="Park H.-J."/>
            <person name="Ramirez L."/>
            <person name="Alfaro M."/>
            <person name="Sun H."/>
            <person name="Tritt A."/>
            <person name="Yoshinaga Y."/>
            <person name="Zwiers L.-H."/>
            <person name="Turgeon B."/>
            <person name="Goodwin S."/>
            <person name="Spatafora J."/>
            <person name="Crous P."/>
            <person name="Grigoriev I."/>
        </authorList>
    </citation>
    <scope>NUCLEOTIDE SEQUENCE</scope>
    <source>
        <strain evidence="2">CBS 130266</strain>
    </source>
</reference>
<accession>A0A9P4NQU8</accession>
<name>A0A9P4NQU8_9PEZI</name>
<dbReference type="Proteomes" id="UP000800235">
    <property type="component" value="Unassembled WGS sequence"/>
</dbReference>
<keyword evidence="3" id="KW-1185">Reference proteome</keyword>
<keyword evidence="1" id="KW-0812">Transmembrane</keyword>
<dbReference type="AlphaFoldDB" id="A0A9P4NQU8"/>
<evidence type="ECO:0000256" key="1">
    <source>
        <dbReference type="SAM" id="Phobius"/>
    </source>
</evidence>
<comment type="caution">
    <text evidence="2">The sequence shown here is derived from an EMBL/GenBank/DDBJ whole genome shotgun (WGS) entry which is preliminary data.</text>
</comment>
<feature type="transmembrane region" description="Helical" evidence="1">
    <location>
        <begin position="96"/>
        <end position="121"/>
    </location>
</feature>
<feature type="transmembrane region" description="Helical" evidence="1">
    <location>
        <begin position="127"/>
        <end position="149"/>
    </location>
</feature>
<dbReference type="EMBL" id="MU007044">
    <property type="protein sequence ID" value="KAF2429808.1"/>
    <property type="molecule type" value="Genomic_DNA"/>
</dbReference>
<proteinExistence type="predicted"/>
<keyword evidence="1" id="KW-1133">Transmembrane helix</keyword>
<sequence length="150" mass="17040">MLNEKELAAATPEKRCPEQDPIVLKIAPNNTLIGYTSIKTYWRKNIKNLNDGSTNPYILSILARGYQYQQALHISDRYGFFSHQSSHLHQLARKSCALLLVSFIFCHCVVTDFVVTSWMWYGGLTNAPLVWFIGLLVPGFILPSFGLFLD</sequence>
<gene>
    <name evidence="2" type="ORF">EJ08DRAFT_650241</name>
</gene>
<organism evidence="2 3">
    <name type="scientific">Tothia fuscella</name>
    <dbReference type="NCBI Taxonomy" id="1048955"/>
    <lineage>
        <taxon>Eukaryota</taxon>
        <taxon>Fungi</taxon>
        <taxon>Dikarya</taxon>
        <taxon>Ascomycota</taxon>
        <taxon>Pezizomycotina</taxon>
        <taxon>Dothideomycetes</taxon>
        <taxon>Pleosporomycetidae</taxon>
        <taxon>Venturiales</taxon>
        <taxon>Cylindrosympodiaceae</taxon>
        <taxon>Tothia</taxon>
    </lineage>
</organism>
<evidence type="ECO:0000313" key="2">
    <source>
        <dbReference type="EMBL" id="KAF2429808.1"/>
    </source>
</evidence>
<evidence type="ECO:0000313" key="3">
    <source>
        <dbReference type="Proteomes" id="UP000800235"/>
    </source>
</evidence>
<keyword evidence="1" id="KW-0472">Membrane</keyword>